<accession>A0A7X9X1V5</accession>
<proteinExistence type="predicted"/>
<name>A0A7X9X1V5_9BURK</name>
<dbReference type="EMBL" id="JABBFZ010000001">
    <property type="protein sequence ID" value="NML29908.1"/>
    <property type="molecule type" value="Genomic_DNA"/>
</dbReference>
<feature type="compositionally biased region" description="Low complexity" evidence="1">
    <location>
        <begin position="16"/>
        <end position="34"/>
    </location>
</feature>
<sequence>MQQVDRNELAKANVAGGCCKSSCSTDTSCSTNTGSTGGTGGNPLPSA</sequence>
<comment type="caution">
    <text evidence="2">The sequence shown here is derived from an EMBL/GenBank/DDBJ whole genome shotgun (WGS) entry which is preliminary data.</text>
</comment>
<evidence type="ECO:0000313" key="3">
    <source>
        <dbReference type="Proteomes" id="UP000583127"/>
    </source>
</evidence>
<feature type="region of interest" description="Disordered" evidence="1">
    <location>
        <begin position="14"/>
        <end position="47"/>
    </location>
</feature>
<evidence type="ECO:0000256" key="1">
    <source>
        <dbReference type="SAM" id="MobiDB-lite"/>
    </source>
</evidence>
<dbReference type="Proteomes" id="UP000583127">
    <property type="component" value="Unassembled WGS sequence"/>
</dbReference>
<keyword evidence="3" id="KW-1185">Reference proteome</keyword>
<organism evidence="2 3">
    <name type="scientific">Paraburkholderia antibiotica</name>
    <dbReference type="NCBI Taxonomy" id="2728839"/>
    <lineage>
        <taxon>Bacteria</taxon>
        <taxon>Pseudomonadati</taxon>
        <taxon>Pseudomonadota</taxon>
        <taxon>Betaproteobacteria</taxon>
        <taxon>Burkholderiales</taxon>
        <taxon>Burkholderiaceae</taxon>
        <taxon>Paraburkholderia</taxon>
    </lineage>
</organism>
<dbReference type="AlphaFoldDB" id="A0A7X9X1V5"/>
<gene>
    <name evidence="2" type="ORF">HHL14_03550</name>
</gene>
<reference evidence="2 3" key="1">
    <citation type="submission" date="2020-04" db="EMBL/GenBank/DDBJ databases">
        <title>Paraburkholderia sp. G-4-1-8 isolated from soil.</title>
        <authorList>
            <person name="Dahal R.H."/>
        </authorList>
    </citation>
    <scope>NUCLEOTIDE SEQUENCE [LARGE SCALE GENOMIC DNA]</scope>
    <source>
        <strain evidence="2 3">G-4-1-8</strain>
    </source>
</reference>
<dbReference type="RefSeq" id="WP_169496173.1">
    <property type="nucleotide sequence ID" value="NZ_JABBFZ010000001.1"/>
</dbReference>
<evidence type="ECO:0000313" key="2">
    <source>
        <dbReference type="EMBL" id="NML29908.1"/>
    </source>
</evidence>
<protein>
    <submittedName>
        <fullName evidence="2">Uncharacterized protein</fullName>
    </submittedName>
</protein>